<feature type="transmembrane region" description="Helical" evidence="1">
    <location>
        <begin position="224"/>
        <end position="245"/>
    </location>
</feature>
<organism evidence="3 4">
    <name type="scientific">Candidatus Marsarchaeota G1 archaeon OSP_D</name>
    <dbReference type="NCBI Taxonomy" id="1978155"/>
    <lineage>
        <taxon>Archaea</taxon>
        <taxon>Candidatus Marsarchaeota</taxon>
        <taxon>Candidatus Marsarchaeota group 1</taxon>
    </lineage>
</organism>
<keyword evidence="1" id="KW-0812">Transmembrane</keyword>
<comment type="caution">
    <text evidence="3">The sequence shown here is derived from an EMBL/GenBank/DDBJ whole genome shotgun (WGS) entry which is preliminary data.</text>
</comment>
<sequence>MVFVSSKQRVCHVCGYPAQPDANYCINCGAKLEKAVKPLSKENFLSVANSRWLRWAAVAFLIELVIFFALSSLPMSAQTAQTYASGGKQLVDSVRNQPLFLRILAIFENNFRIASIELVPFFGVVFFGVSTYQTAQIIEAFGINSSLNGPILMLSLLFLPHSWLELPAYAVATYQGLLLSVSIFRKRFFQELGRTLFVLLIVGVELFVAAIFEGVEITLQNYGSILPLVTWLPFFVIAGLVYNLIKKVRQKI</sequence>
<accession>A0A2R6AAJ8</accession>
<keyword evidence="1" id="KW-1133">Transmembrane helix</keyword>
<feature type="domain" description="Zinc-ribbon" evidence="2">
    <location>
        <begin position="11"/>
        <end position="32"/>
    </location>
</feature>
<protein>
    <recommendedName>
        <fullName evidence="2">Zinc-ribbon domain-containing protein</fullName>
    </recommendedName>
</protein>
<feature type="transmembrane region" description="Helical" evidence="1">
    <location>
        <begin position="52"/>
        <end position="70"/>
    </location>
</feature>
<reference evidence="3 4" key="1">
    <citation type="submission" date="2017-04" db="EMBL/GenBank/DDBJ databases">
        <title>Novel microbial lineages endemic to geothermal iron-oxide mats fill important gaps in the evolutionary history of Archaea.</title>
        <authorList>
            <person name="Jay Z.J."/>
            <person name="Beam J.P."/>
            <person name="Dlakic M."/>
            <person name="Rusch D.B."/>
            <person name="Kozubal M.A."/>
            <person name="Inskeep W.P."/>
        </authorList>
    </citation>
    <scope>NUCLEOTIDE SEQUENCE [LARGE SCALE GENOMIC DNA]</scope>
    <source>
        <strain evidence="3">OSP_D</strain>
    </source>
</reference>
<keyword evidence="1" id="KW-0472">Membrane</keyword>
<dbReference type="InterPro" id="IPR002798">
    <property type="entry name" value="SpoIIM-like"/>
</dbReference>
<name>A0A2R6AAJ8_9ARCH</name>
<gene>
    <name evidence="3" type="ORF">B9Q01_04775</name>
</gene>
<evidence type="ECO:0000313" key="3">
    <source>
        <dbReference type="EMBL" id="PSN83434.1"/>
    </source>
</evidence>
<dbReference type="EMBL" id="NEXC01000024">
    <property type="protein sequence ID" value="PSN83434.1"/>
    <property type="molecule type" value="Genomic_DNA"/>
</dbReference>
<dbReference type="AlphaFoldDB" id="A0A2R6AAJ8"/>
<dbReference type="InterPro" id="IPR026870">
    <property type="entry name" value="Zinc_ribbon_dom"/>
</dbReference>
<feature type="transmembrane region" description="Helical" evidence="1">
    <location>
        <begin position="166"/>
        <end position="184"/>
    </location>
</feature>
<feature type="transmembrane region" description="Helical" evidence="1">
    <location>
        <begin position="111"/>
        <end position="129"/>
    </location>
</feature>
<evidence type="ECO:0000313" key="4">
    <source>
        <dbReference type="Proteomes" id="UP000240880"/>
    </source>
</evidence>
<dbReference type="Pfam" id="PF01944">
    <property type="entry name" value="SpoIIM"/>
    <property type="match status" value="1"/>
</dbReference>
<dbReference type="Proteomes" id="UP000240880">
    <property type="component" value="Unassembled WGS sequence"/>
</dbReference>
<feature type="transmembrane region" description="Helical" evidence="1">
    <location>
        <begin position="196"/>
        <end position="212"/>
    </location>
</feature>
<evidence type="ECO:0000259" key="2">
    <source>
        <dbReference type="Pfam" id="PF13240"/>
    </source>
</evidence>
<dbReference type="Pfam" id="PF13240">
    <property type="entry name" value="Zn_Ribbon_1"/>
    <property type="match status" value="1"/>
</dbReference>
<proteinExistence type="predicted"/>
<evidence type="ECO:0000256" key="1">
    <source>
        <dbReference type="SAM" id="Phobius"/>
    </source>
</evidence>